<dbReference type="Gene3D" id="3.40.50.150">
    <property type="entry name" value="Vaccinia Virus protein VP39"/>
    <property type="match status" value="1"/>
</dbReference>
<keyword evidence="3" id="KW-1185">Reference proteome</keyword>
<dbReference type="GO" id="GO:0032259">
    <property type="term" value="P:methylation"/>
    <property type="evidence" value="ECO:0007669"/>
    <property type="project" value="UniProtKB-KW"/>
</dbReference>
<accession>A0ABV7LWA4</accession>
<dbReference type="InterPro" id="IPR029063">
    <property type="entry name" value="SAM-dependent_MTases_sf"/>
</dbReference>
<evidence type="ECO:0000313" key="2">
    <source>
        <dbReference type="EMBL" id="MFC3286178.1"/>
    </source>
</evidence>
<evidence type="ECO:0000259" key="1">
    <source>
        <dbReference type="Pfam" id="PF13847"/>
    </source>
</evidence>
<feature type="domain" description="Methyltransferase" evidence="1">
    <location>
        <begin position="25"/>
        <end position="126"/>
    </location>
</feature>
<dbReference type="Proteomes" id="UP001595579">
    <property type="component" value="Unassembled WGS sequence"/>
</dbReference>
<gene>
    <name evidence="2" type="ORF">ACFOEV_21475</name>
</gene>
<protein>
    <submittedName>
        <fullName evidence="2">Class I SAM-dependent methyltransferase</fullName>
        <ecNumber evidence="2">2.1.1.222</ecNumber>
        <ecNumber evidence="2">2.1.1.64</ecNumber>
    </submittedName>
</protein>
<reference evidence="3" key="1">
    <citation type="journal article" date="2019" name="Int. J. Syst. Evol. Microbiol.">
        <title>The Global Catalogue of Microorganisms (GCM) 10K type strain sequencing project: providing services to taxonomists for standard genome sequencing and annotation.</title>
        <authorList>
            <consortium name="The Broad Institute Genomics Platform"/>
            <consortium name="The Broad Institute Genome Sequencing Center for Infectious Disease"/>
            <person name="Wu L."/>
            <person name="Ma J."/>
        </authorList>
    </citation>
    <scope>NUCLEOTIDE SEQUENCE [LARGE SCALE GENOMIC DNA]</scope>
    <source>
        <strain evidence="3">CECT 7698</strain>
    </source>
</reference>
<dbReference type="GO" id="GO:0102208">
    <property type="term" value="F:2-polyprenyl-6-hydroxyphenol methylase activity"/>
    <property type="evidence" value="ECO:0007669"/>
    <property type="project" value="UniProtKB-EC"/>
</dbReference>
<dbReference type="InterPro" id="IPR025714">
    <property type="entry name" value="Methyltranfer_dom"/>
</dbReference>
<dbReference type="SUPFAM" id="SSF53335">
    <property type="entry name" value="S-adenosyl-L-methionine-dependent methyltransferases"/>
    <property type="match status" value="1"/>
</dbReference>
<organism evidence="2 3">
    <name type="scientific">Litchfieldella rifensis</name>
    <dbReference type="NCBI Taxonomy" id="762643"/>
    <lineage>
        <taxon>Bacteria</taxon>
        <taxon>Pseudomonadati</taxon>
        <taxon>Pseudomonadota</taxon>
        <taxon>Gammaproteobacteria</taxon>
        <taxon>Oceanospirillales</taxon>
        <taxon>Halomonadaceae</taxon>
        <taxon>Litchfieldella</taxon>
    </lineage>
</organism>
<proteinExistence type="predicted"/>
<dbReference type="Pfam" id="PF13847">
    <property type="entry name" value="Methyltransf_31"/>
    <property type="match status" value="1"/>
</dbReference>
<dbReference type="EC" id="2.1.1.222" evidence="2"/>
<dbReference type="RefSeq" id="WP_386776980.1">
    <property type="nucleotide sequence ID" value="NZ_JBHRUG010000048.1"/>
</dbReference>
<evidence type="ECO:0000313" key="3">
    <source>
        <dbReference type="Proteomes" id="UP001595579"/>
    </source>
</evidence>
<dbReference type="PANTHER" id="PTHR43861">
    <property type="entry name" value="TRANS-ACONITATE 2-METHYLTRANSFERASE-RELATED"/>
    <property type="match status" value="1"/>
</dbReference>
<keyword evidence="2" id="KW-0808">Transferase</keyword>
<dbReference type="EC" id="2.1.1.64" evidence="2"/>
<name>A0ABV7LWA4_9GAMM</name>
<keyword evidence="2" id="KW-0489">Methyltransferase</keyword>
<comment type="caution">
    <text evidence="2">The sequence shown here is derived from an EMBL/GenBank/DDBJ whole genome shotgun (WGS) entry which is preliminary data.</text>
</comment>
<dbReference type="GO" id="GO:0061542">
    <property type="term" value="F:3-demethylubiquinol 3-O-methyltransferase activity"/>
    <property type="evidence" value="ECO:0007669"/>
    <property type="project" value="UniProtKB-EC"/>
</dbReference>
<dbReference type="EMBL" id="JBHRUG010000048">
    <property type="protein sequence ID" value="MFC3286178.1"/>
    <property type="molecule type" value="Genomic_DNA"/>
</dbReference>
<dbReference type="CDD" id="cd02440">
    <property type="entry name" value="AdoMet_MTases"/>
    <property type="match status" value="1"/>
</dbReference>
<sequence>MFNCGTFEATHEAVAELCQAYEAPRVLDVGCGSGALLAALAPEIRFGVGIDRDERAVALAHRRAAGLDNLTFHALPVEQLPDRDLGHFDVILFVGSLEHMADPHIALRAACARAHWGSRIAVVAISPDAPHACLTRSALRWSAEPVVAHLGADGLRSVAGHAGLEVDDVRPLYRGSRRTRGTRAVGRMLKGYDSLGGPTCIVILRPASR</sequence>